<sequence length="66" mass="7829">MIVEWLLRVRLIHEEDDDSTERYGVDDHTVSSPTAYTNTNPFQDVQYESLESVYRLKPFVPRRESP</sequence>
<evidence type="ECO:0000256" key="1">
    <source>
        <dbReference type="SAM" id="MobiDB-lite"/>
    </source>
</evidence>
<accession>A0A078GEF7</accession>
<evidence type="ECO:0000313" key="3">
    <source>
        <dbReference type="Proteomes" id="UP000028999"/>
    </source>
</evidence>
<dbReference type="PaxDb" id="3708-A0A078GEF7"/>
<feature type="compositionally biased region" description="Polar residues" evidence="1">
    <location>
        <begin position="30"/>
        <end position="40"/>
    </location>
</feature>
<feature type="region of interest" description="Disordered" evidence="1">
    <location>
        <begin position="18"/>
        <end position="40"/>
    </location>
</feature>
<feature type="compositionally biased region" description="Basic and acidic residues" evidence="1">
    <location>
        <begin position="20"/>
        <end position="29"/>
    </location>
</feature>
<dbReference type="EMBL" id="LK032147">
    <property type="protein sequence ID" value="CDY23689.1"/>
    <property type="molecule type" value="Genomic_DNA"/>
</dbReference>
<name>A0A078GEF7_BRANA</name>
<protein>
    <submittedName>
        <fullName evidence="2">BnaC01g24320D protein</fullName>
    </submittedName>
</protein>
<proteinExistence type="predicted"/>
<dbReference type="Proteomes" id="UP000028999">
    <property type="component" value="Unassembled WGS sequence"/>
</dbReference>
<keyword evidence="3" id="KW-1185">Reference proteome</keyword>
<organism evidence="2 3">
    <name type="scientific">Brassica napus</name>
    <name type="common">Rape</name>
    <dbReference type="NCBI Taxonomy" id="3708"/>
    <lineage>
        <taxon>Eukaryota</taxon>
        <taxon>Viridiplantae</taxon>
        <taxon>Streptophyta</taxon>
        <taxon>Embryophyta</taxon>
        <taxon>Tracheophyta</taxon>
        <taxon>Spermatophyta</taxon>
        <taxon>Magnoliopsida</taxon>
        <taxon>eudicotyledons</taxon>
        <taxon>Gunneridae</taxon>
        <taxon>Pentapetalae</taxon>
        <taxon>rosids</taxon>
        <taxon>malvids</taxon>
        <taxon>Brassicales</taxon>
        <taxon>Brassicaceae</taxon>
        <taxon>Brassiceae</taxon>
        <taxon>Brassica</taxon>
    </lineage>
</organism>
<dbReference type="AlphaFoldDB" id="A0A078GEF7"/>
<dbReference type="Gramene" id="CDY23689">
    <property type="protein sequence ID" value="CDY23689"/>
    <property type="gene ID" value="GSBRNA2T00023969001"/>
</dbReference>
<reference evidence="2 3" key="1">
    <citation type="journal article" date="2014" name="Science">
        <title>Plant genetics. Early allopolyploid evolution in the post-Neolithic Brassica napus oilseed genome.</title>
        <authorList>
            <person name="Chalhoub B."/>
            <person name="Denoeud F."/>
            <person name="Liu S."/>
            <person name="Parkin I.A."/>
            <person name="Tang H."/>
            <person name="Wang X."/>
            <person name="Chiquet J."/>
            <person name="Belcram H."/>
            <person name="Tong C."/>
            <person name="Samans B."/>
            <person name="Correa M."/>
            <person name="Da Silva C."/>
            <person name="Just J."/>
            <person name="Falentin C."/>
            <person name="Koh C.S."/>
            <person name="Le Clainche I."/>
            <person name="Bernard M."/>
            <person name="Bento P."/>
            <person name="Noel B."/>
            <person name="Labadie K."/>
            <person name="Alberti A."/>
            <person name="Charles M."/>
            <person name="Arnaud D."/>
            <person name="Guo H."/>
            <person name="Daviaud C."/>
            <person name="Alamery S."/>
            <person name="Jabbari K."/>
            <person name="Zhao M."/>
            <person name="Edger P.P."/>
            <person name="Chelaifa H."/>
            <person name="Tack D."/>
            <person name="Lassalle G."/>
            <person name="Mestiri I."/>
            <person name="Schnel N."/>
            <person name="Le Paslier M.C."/>
            <person name="Fan G."/>
            <person name="Renault V."/>
            <person name="Bayer P.E."/>
            <person name="Golicz A.A."/>
            <person name="Manoli S."/>
            <person name="Lee T.H."/>
            <person name="Thi V.H."/>
            <person name="Chalabi S."/>
            <person name="Hu Q."/>
            <person name="Fan C."/>
            <person name="Tollenaere R."/>
            <person name="Lu Y."/>
            <person name="Battail C."/>
            <person name="Shen J."/>
            <person name="Sidebottom C.H."/>
            <person name="Wang X."/>
            <person name="Canaguier A."/>
            <person name="Chauveau A."/>
            <person name="Berard A."/>
            <person name="Deniot G."/>
            <person name="Guan M."/>
            <person name="Liu Z."/>
            <person name="Sun F."/>
            <person name="Lim Y.P."/>
            <person name="Lyons E."/>
            <person name="Town C.D."/>
            <person name="Bancroft I."/>
            <person name="Wang X."/>
            <person name="Meng J."/>
            <person name="Ma J."/>
            <person name="Pires J.C."/>
            <person name="King G.J."/>
            <person name="Brunel D."/>
            <person name="Delourme R."/>
            <person name="Renard M."/>
            <person name="Aury J.M."/>
            <person name="Adams K.L."/>
            <person name="Batley J."/>
            <person name="Snowdon R.J."/>
            <person name="Tost J."/>
            <person name="Edwards D."/>
            <person name="Zhou Y."/>
            <person name="Hua W."/>
            <person name="Sharpe A.G."/>
            <person name="Paterson A.H."/>
            <person name="Guan C."/>
            <person name="Wincker P."/>
        </authorList>
    </citation>
    <scope>NUCLEOTIDE SEQUENCE [LARGE SCALE GENOMIC DNA]</scope>
    <source>
        <strain evidence="3">cv. Darmor-bzh</strain>
    </source>
</reference>
<gene>
    <name evidence="2" type="primary">BnaC01g24320D</name>
    <name evidence="2" type="ORF">GSBRNA2T00023969001</name>
</gene>
<evidence type="ECO:0000313" key="2">
    <source>
        <dbReference type="EMBL" id="CDY23689.1"/>
    </source>
</evidence>